<evidence type="ECO:0000259" key="9">
    <source>
        <dbReference type="SMART" id="SM00934"/>
    </source>
</evidence>
<comment type="similarity">
    <text evidence="5">Belongs to the OMP decarboxylase family. Type 1 subfamily.</text>
</comment>
<dbReference type="UniPathway" id="UPA00070">
    <property type="reaction ID" value="UER00120"/>
</dbReference>
<dbReference type="SMART" id="SM00934">
    <property type="entry name" value="OMPdecase"/>
    <property type="match status" value="1"/>
</dbReference>
<evidence type="ECO:0000256" key="3">
    <source>
        <dbReference type="ARBA" id="ARBA00022975"/>
    </source>
</evidence>
<keyword evidence="2 5" id="KW-0210">Decarboxylase</keyword>
<name>A0A1W6K1B2_9CREN</name>
<proteinExistence type="inferred from homology"/>
<dbReference type="CDD" id="cd04725">
    <property type="entry name" value="OMP_decarboxylase_like"/>
    <property type="match status" value="1"/>
</dbReference>
<feature type="binding site" evidence="5">
    <location>
        <begin position="165"/>
        <end position="175"/>
    </location>
    <ligand>
        <name>substrate</name>
    </ligand>
</feature>
<evidence type="ECO:0000256" key="4">
    <source>
        <dbReference type="ARBA" id="ARBA00023239"/>
    </source>
</evidence>
<accession>A0A1W6K1B2</accession>
<dbReference type="AlphaFoldDB" id="A0A1W6K1B2"/>
<feature type="binding site" evidence="5 7">
    <location>
        <position position="188"/>
    </location>
    <ligand>
        <name>substrate</name>
    </ligand>
</feature>
<evidence type="ECO:0000256" key="5">
    <source>
        <dbReference type="HAMAP-Rule" id="MF_01200"/>
    </source>
</evidence>
<feature type="active site" description="For OMPdecase activity" evidence="6">
    <location>
        <position position="65"/>
    </location>
</feature>
<feature type="binding site" evidence="5">
    <location>
        <position position="116"/>
    </location>
    <ligand>
        <name>substrate</name>
    </ligand>
</feature>
<feature type="active site" description="For OMPdecase activity" evidence="6">
    <location>
        <position position="62"/>
    </location>
</feature>
<dbReference type="GO" id="GO:0004590">
    <property type="term" value="F:orotidine-5'-phosphate decarboxylase activity"/>
    <property type="evidence" value="ECO:0007669"/>
    <property type="project" value="UniProtKB-UniRule"/>
</dbReference>
<dbReference type="InterPro" id="IPR001754">
    <property type="entry name" value="OMPdeCOase_dom"/>
</dbReference>
<dbReference type="InterPro" id="IPR018089">
    <property type="entry name" value="OMPdecase_AS"/>
</dbReference>
<keyword evidence="3 5" id="KW-0665">Pyrimidine biosynthesis</keyword>
<dbReference type="InterPro" id="IPR047595">
    <property type="entry name" value="OMPdecase_arc"/>
</dbReference>
<feature type="active site" description="Proton donor" evidence="5">
    <location>
        <position position="62"/>
    </location>
</feature>
<sequence>MLNKIIFAIDEVLDKSILDNLFEYIYGIKIGYPLLLKIGVNETINLVHNFIKNDKEIIMDLKLADIDNTMKSIVSQLEFADSYIAHSFIGIEGALDELKKYIDEKNKKLYLLASMSHKGWNDNFYPYIKNVISKIDPYGIVAPATKLQILKTIRKDFPKKIIISPGIGAQGGEFGDALCYGADYEIIGRSIYTSKDPIGKIKEIVKLQEEKINVCKGSNP</sequence>
<dbReference type="EMBL" id="CP020477">
    <property type="protein sequence ID" value="ARM76277.1"/>
    <property type="molecule type" value="Genomic_DNA"/>
</dbReference>
<dbReference type="GO" id="GO:0005829">
    <property type="term" value="C:cytosol"/>
    <property type="evidence" value="ECO:0007669"/>
    <property type="project" value="TreeGrafter"/>
</dbReference>
<protein>
    <recommendedName>
        <fullName evidence="5">Orotidine 5'-phosphate decarboxylase</fullName>
        <ecNumber evidence="5">4.1.1.23</ecNumber>
    </recommendedName>
    <alternativeName>
        <fullName evidence="5">OMP decarboxylase</fullName>
        <shortName evidence="5">OMPDCase</shortName>
        <shortName evidence="5">OMPdecase</shortName>
    </alternativeName>
</protein>
<dbReference type="InterPro" id="IPR013785">
    <property type="entry name" value="Aldolase_TIM"/>
</dbReference>
<dbReference type="PANTHER" id="PTHR32119:SF2">
    <property type="entry name" value="OROTIDINE 5'-PHOSPHATE DECARBOXYLASE"/>
    <property type="match status" value="1"/>
</dbReference>
<reference evidence="10 11" key="1">
    <citation type="submission" date="2017-03" db="EMBL/GenBank/DDBJ databases">
        <title>Sulfur activation and transportation mechanism of thermophilic Archaea Acidianus manzaensis YN-25.</title>
        <authorList>
            <person name="Ma Y."/>
            <person name="Yang Y."/>
            <person name="Xia J."/>
        </authorList>
    </citation>
    <scope>NUCLEOTIDE SEQUENCE [LARGE SCALE GENOMIC DNA]</scope>
    <source>
        <strain evidence="10 11">YN-25</strain>
    </source>
</reference>
<dbReference type="STRING" id="282676.B6F84_09720"/>
<dbReference type="Gene3D" id="3.20.20.70">
    <property type="entry name" value="Aldolase class I"/>
    <property type="match status" value="1"/>
</dbReference>
<evidence type="ECO:0000256" key="8">
    <source>
        <dbReference type="RuleBase" id="RU000512"/>
    </source>
</evidence>
<gene>
    <name evidence="5" type="primary">pyrF</name>
    <name evidence="10" type="ORF">B6F84_09720</name>
</gene>
<dbReference type="InterPro" id="IPR011060">
    <property type="entry name" value="RibuloseP-bd_barrel"/>
</dbReference>
<comment type="subunit">
    <text evidence="5">Homodimer.</text>
</comment>
<feature type="binding site" evidence="5">
    <location>
        <begin position="60"/>
        <end position="69"/>
    </location>
    <ligand>
        <name>substrate</name>
    </ligand>
</feature>
<dbReference type="PANTHER" id="PTHR32119">
    <property type="entry name" value="OROTIDINE 5'-PHOSPHATE DECARBOXYLASE"/>
    <property type="match status" value="1"/>
</dbReference>
<dbReference type="InterPro" id="IPR014732">
    <property type="entry name" value="OMPdecase"/>
</dbReference>
<comment type="function">
    <text evidence="5">Catalyzes the decarboxylation of orotidine 5'-monophosphate (OMP) to uridine 5'-monophosphate (UMP).</text>
</comment>
<organism evidence="10 11">
    <name type="scientific">Acidianus manzaensis</name>
    <dbReference type="NCBI Taxonomy" id="282676"/>
    <lineage>
        <taxon>Archaea</taxon>
        <taxon>Thermoproteota</taxon>
        <taxon>Thermoprotei</taxon>
        <taxon>Sulfolobales</taxon>
        <taxon>Sulfolobaceae</taxon>
        <taxon>Acidianus</taxon>
    </lineage>
</organism>
<evidence type="ECO:0000256" key="1">
    <source>
        <dbReference type="ARBA" id="ARBA00004861"/>
    </source>
</evidence>
<dbReference type="EC" id="4.1.1.23" evidence="5"/>
<dbReference type="PROSITE" id="PS00156">
    <property type="entry name" value="OMPDECASE"/>
    <property type="match status" value="1"/>
</dbReference>
<comment type="catalytic activity">
    <reaction evidence="5 8">
        <text>orotidine 5'-phosphate + H(+) = UMP + CO2</text>
        <dbReference type="Rhea" id="RHEA:11596"/>
        <dbReference type="ChEBI" id="CHEBI:15378"/>
        <dbReference type="ChEBI" id="CHEBI:16526"/>
        <dbReference type="ChEBI" id="CHEBI:57538"/>
        <dbReference type="ChEBI" id="CHEBI:57865"/>
        <dbReference type="EC" id="4.1.1.23"/>
    </reaction>
</comment>
<keyword evidence="4 5" id="KW-0456">Lyase</keyword>
<dbReference type="HAMAP" id="MF_01200_A">
    <property type="entry name" value="OMPdecase_type1_A"/>
    <property type="match status" value="1"/>
</dbReference>
<dbReference type="SUPFAM" id="SSF51366">
    <property type="entry name" value="Ribulose-phoshate binding barrel"/>
    <property type="match status" value="1"/>
</dbReference>
<feature type="binding site" evidence="5">
    <location>
        <position position="10"/>
    </location>
    <ligand>
        <name>substrate</name>
    </ligand>
</feature>
<dbReference type="NCBIfam" id="TIGR01740">
    <property type="entry name" value="pyrF"/>
    <property type="match status" value="1"/>
</dbReference>
<dbReference type="KEGG" id="aman:B6F84_09720"/>
<feature type="active site" description="For OMPdecase activity" evidence="6">
    <location>
        <position position="60"/>
    </location>
</feature>
<evidence type="ECO:0000256" key="2">
    <source>
        <dbReference type="ARBA" id="ARBA00022793"/>
    </source>
</evidence>
<dbReference type="Pfam" id="PF00215">
    <property type="entry name" value="OMPdecase"/>
    <property type="match status" value="1"/>
</dbReference>
<keyword evidence="11" id="KW-1185">Reference proteome</keyword>
<feature type="domain" description="Orotidine 5'-phosphate decarboxylase" evidence="9">
    <location>
        <begin position="4"/>
        <end position="204"/>
    </location>
</feature>
<evidence type="ECO:0000313" key="11">
    <source>
        <dbReference type="Proteomes" id="UP000193404"/>
    </source>
</evidence>
<dbReference type="OrthoDB" id="94124at2157"/>
<feature type="binding site" evidence="5 7">
    <location>
        <position position="189"/>
    </location>
    <ligand>
        <name>substrate</name>
    </ligand>
</feature>
<evidence type="ECO:0000313" key="10">
    <source>
        <dbReference type="EMBL" id="ARM76277.1"/>
    </source>
</evidence>
<evidence type="ECO:0000256" key="6">
    <source>
        <dbReference type="PIRSR" id="PIRSR614732-1"/>
    </source>
</evidence>
<comment type="pathway">
    <text evidence="1 5 8">Pyrimidine metabolism; UMP biosynthesis via de novo pathway; UMP from orotate: step 2/2.</text>
</comment>
<evidence type="ECO:0000256" key="7">
    <source>
        <dbReference type="PIRSR" id="PIRSR614732-2"/>
    </source>
</evidence>
<dbReference type="GO" id="GO:0006207">
    <property type="term" value="P:'de novo' pyrimidine nucleobase biosynthetic process"/>
    <property type="evidence" value="ECO:0007669"/>
    <property type="project" value="InterPro"/>
</dbReference>
<feature type="binding site" evidence="5 7">
    <location>
        <position position="29"/>
    </location>
    <ligand>
        <name>substrate</name>
    </ligand>
</feature>
<dbReference type="Proteomes" id="UP000193404">
    <property type="component" value="Chromosome"/>
</dbReference>
<dbReference type="GO" id="GO:0044205">
    <property type="term" value="P:'de novo' UMP biosynthetic process"/>
    <property type="evidence" value="ECO:0007669"/>
    <property type="project" value="UniProtKB-UniRule"/>
</dbReference>